<dbReference type="AlphaFoldDB" id="A0A8K0TFT3"/>
<sequence>MVGLPGLNHLVSILLLKLKLIFDVRKILRHHSDGSPLGTLRSLISASLREKDEQSLAAIQDTLQAQVIKIIAAINRTNKNFMADLANPHKASSACRRTT</sequence>
<evidence type="ECO:0000313" key="1">
    <source>
        <dbReference type="EMBL" id="KAH7361690.1"/>
    </source>
</evidence>
<proteinExistence type="predicted"/>
<name>A0A8K0TFT3_9PEZI</name>
<protein>
    <submittedName>
        <fullName evidence="1">Uncharacterized protein</fullName>
    </submittedName>
</protein>
<organism evidence="1 2">
    <name type="scientific">Plectosphaerella cucumerina</name>
    <dbReference type="NCBI Taxonomy" id="40658"/>
    <lineage>
        <taxon>Eukaryota</taxon>
        <taxon>Fungi</taxon>
        <taxon>Dikarya</taxon>
        <taxon>Ascomycota</taxon>
        <taxon>Pezizomycotina</taxon>
        <taxon>Sordariomycetes</taxon>
        <taxon>Hypocreomycetidae</taxon>
        <taxon>Glomerellales</taxon>
        <taxon>Plectosphaerellaceae</taxon>
        <taxon>Plectosphaerella</taxon>
    </lineage>
</organism>
<accession>A0A8K0TFT3</accession>
<reference evidence="1" key="1">
    <citation type="journal article" date="2021" name="Nat. Commun.">
        <title>Genetic determinants of endophytism in the Arabidopsis root mycobiome.</title>
        <authorList>
            <person name="Mesny F."/>
            <person name="Miyauchi S."/>
            <person name="Thiergart T."/>
            <person name="Pickel B."/>
            <person name="Atanasova L."/>
            <person name="Karlsson M."/>
            <person name="Huettel B."/>
            <person name="Barry K.W."/>
            <person name="Haridas S."/>
            <person name="Chen C."/>
            <person name="Bauer D."/>
            <person name="Andreopoulos W."/>
            <person name="Pangilinan J."/>
            <person name="LaButti K."/>
            <person name="Riley R."/>
            <person name="Lipzen A."/>
            <person name="Clum A."/>
            <person name="Drula E."/>
            <person name="Henrissat B."/>
            <person name="Kohler A."/>
            <person name="Grigoriev I.V."/>
            <person name="Martin F.M."/>
            <person name="Hacquard S."/>
        </authorList>
    </citation>
    <scope>NUCLEOTIDE SEQUENCE</scope>
    <source>
        <strain evidence="1">MPI-CAGE-AT-0016</strain>
    </source>
</reference>
<feature type="non-terminal residue" evidence="1">
    <location>
        <position position="1"/>
    </location>
</feature>
<keyword evidence="2" id="KW-1185">Reference proteome</keyword>
<evidence type="ECO:0000313" key="2">
    <source>
        <dbReference type="Proteomes" id="UP000813385"/>
    </source>
</evidence>
<gene>
    <name evidence="1" type="ORF">B0T11DRAFT_279351</name>
</gene>
<dbReference type="EMBL" id="JAGPXD010000003">
    <property type="protein sequence ID" value="KAH7361690.1"/>
    <property type="molecule type" value="Genomic_DNA"/>
</dbReference>
<comment type="caution">
    <text evidence="1">The sequence shown here is derived from an EMBL/GenBank/DDBJ whole genome shotgun (WGS) entry which is preliminary data.</text>
</comment>
<dbReference type="Proteomes" id="UP000813385">
    <property type="component" value="Unassembled WGS sequence"/>
</dbReference>